<keyword evidence="6 8" id="KW-0539">Nucleus</keyword>
<name>A0A165G3L9_XYLHT</name>
<evidence type="ECO:0000256" key="1">
    <source>
        <dbReference type="ARBA" id="ARBA00004123"/>
    </source>
</evidence>
<dbReference type="GO" id="GO:0006355">
    <property type="term" value="P:regulation of DNA-templated transcription"/>
    <property type="evidence" value="ECO:0007669"/>
    <property type="project" value="InterPro"/>
</dbReference>
<evidence type="ECO:0000256" key="6">
    <source>
        <dbReference type="ARBA" id="ARBA00023242"/>
    </source>
</evidence>
<evidence type="ECO:0000259" key="9">
    <source>
        <dbReference type="PROSITE" id="PS50071"/>
    </source>
</evidence>
<dbReference type="AlphaFoldDB" id="A0A165G3L9"/>
<proteinExistence type="inferred from homology"/>
<dbReference type="GO" id="GO:0005634">
    <property type="term" value="C:nucleus"/>
    <property type="evidence" value="ECO:0007669"/>
    <property type="project" value="UniProtKB-SubCell"/>
</dbReference>
<dbReference type="InterPro" id="IPR009057">
    <property type="entry name" value="Homeodomain-like_sf"/>
</dbReference>
<organism evidence="10 11">
    <name type="scientific">Xylona heveae (strain CBS 132557 / TC161)</name>
    <dbReference type="NCBI Taxonomy" id="1328760"/>
    <lineage>
        <taxon>Eukaryota</taxon>
        <taxon>Fungi</taxon>
        <taxon>Dikarya</taxon>
        <taxon>Ascomycota</taxon>
        <taxon>Pezizomycotina</taxon>
        <taxon>Xylonomycetes</taxon>
        <taxon>Xylonales</taxon>
        <taxon>Xylonaceae</taxon>
        <taxon>Xylona</taxon>
    </lineage>
</organism>
<dbReference type="CDD" id="cd00086">
    <property type="entry name" value="homeodomain"/>
    <property type="match status" value="1"/>
</dbReference>
<dbReference type="Gene3D" id="1.10.10.60">
    <property type="entry name" value="Homeodomain-like"/>
    <property type="match status" value="1"/>
</dbReference>
<dbReference type="EMBL" id="KV407460">
    <property type="protein sequence ID" value="KZF21700.1"/>
    <property type="molecule type" value="Genomic_DNA"/>
</dbReference>
<dbReference type="OrthoDB" id="10056939at2759"/>
<evidence type="ECO:0000256" key="7">
    <source>
        <dbReference type="ARBA" id="ARBA00038021"/>
    </source>
</evidence>
<gene>
    <name evidence="10" type="ORF">L228DRAFT_197597</name>
</gene>
<dbReference type="FunFam" id="1.10.10.60:FF:000059">
    <property type="entry name" value="TGFB-induced factor homeobox 1"/>
    <property type="match status" value="1"/>
</dbReference>
<comment type="similarity">
    <text evidence="7">Belongs to the TALE/TGIF homeobox family.</text>
</comment>
<feature type="non-terminal residue" evidence="10">
    <location>
        <position position="1"/>
    </location>
</feature>
<evidence type="ECO:0000313" key="10">
    <source>
        <dbReference type="EMBL" id="KZF21700.1"/>
    </source>
</evidence>
<dbReference type="PROSITE" id="PS50071">
    <property type="entry name" value="HOMEOBOX_2"/>
    <property type="match status" value="1"/>
</dbReference>
<dbReference type="GeneID" id="28894750"/>
<dbReference type="STRING" id="1328760.A0A165G3L9"/>
<feature type="domain" description="Homeobox" evidence="9">
    <location>
        <begin position="1"/>
        <end position="57"/>
    </location>
</feature>
<reference evidence="10 11" key="1">
    <citation type="journal article" date="2016" name="Fungal Biol.">
        <title>The genome of Xylona heveae provides a window into fungal endophytism.</title>
        <authorList>
            <person name="Gazis R."/>
            <person name="Kuo A."/>
            <person name="Riley R."/>
            <person name="LaButti K."/>
            <person name="Lipzen A."/>
            <person name="Lin J."/>
            <person name="Amirebrahimi M."/>
            <person name="Hesse C.N."/>
            <person name="Spatafora J.W."/>
            <person name="Henrissat B."/>
            <person name="Hainaut M."/>
            <person name="Grigoriev I.V."/>
            <person name="Hibbett D.S."/>
        </authorList>
    </citation>
    <scope>NUCLEOTIDE SEQUENCE [LARGE SCALE GENOMIC DNA]</scope>
    <source>
        <strain evidence="10 11">TC161</strain>
    </source>
</reference>
<feature type="non-terminal residue" evidence="10">
    <location>
        <position position="57"/>
    </location>
</feature>
<evidence type="ECO:0000256" key="5">
    <source>
        <dbReference type="ARBA" id="ARBA00023163"/>
    </source>
</evidence>
<dbReference type="InterPro" id="IPR008422">
    <property type="entry name" value="KN_HD"/>
</dbReference>
<dbReference type="InParanoid" id="A0A165G3L9"/>
<dbReference type="PANTHER" id="PTHR11850">
    <property type="entry name" value="HOMEOBOX PROTEIN TRANSCRIPTION FACTORS"/>
    <property type="match status" value="1"/>
</dbReference>
<dbReference type="OMA" id="SNWMINV"/>
<evidence type="ECO:0000256" key="8">
    <source>
        <dbReference type="PROSITE-ProRule" id="PRU00108"/>
    </source>
</evidence>
<dbReference type="Proteomes" id="UP000076632">
    <property type="component" value="Unassembled WGS sequence"/>
</dbReference>
<keyword evidence="4 8" id="KW-0371">Homeobox</keyword>
<evidence type="ECO:0000256" key="3">
    <source>
        <dbReference type="ARBA" id="ARBA00023125"/>
    </source>
</evidence>
<dbReference type="GO" id="GO:0003677">
    <property type="term" value="F:DNA binding"/>
    <property type="evidence" value="ECO:0007669"/>
    <property type="project" value="UniProtKB-UniRule"/>
</dbReference>
<protein>
    <submittedName>
        <fullName evidence="10">Homeodomain-like protein</fullName>
    </submittedName>
</protein>
<sequence length="57" mass="6934">RRGNLPKQVTDLLRSWFHEHLSHPYPSEEEKQELMQRTGLTMSQVSNWFINARRRQL</sequence>
<dbReference type="InterPro" id="IPR050224">
    <property type="entry name" value="TALE_homeobox"/>
</dbReference>
<keyword evidence="3 8" id="KW-0238">DNA-binding</keyword>
<evidence type="ECO:0000256" key="4">
    <source>
        <dbReference type="ARBA" id="ARBA00023155"/>
    </source>
</evidence>
<dbReference type="SUPFAM" id="SSF46689">
    <property type="entry name" value="Homeodomain-like"/>
    <property type="match status" value="1"/>
</dbReference>
<dbReference type="InterPro" id="IPR001356">
    <property type="entry name" value="HD"/>
</dbReference>
<keyword evidence="11" id="KW-1185">Reference proteome</keyword>
<dbReference type="SMART" id="SM00389">
    <property type="entry name" value="HOX"/>
    <property type="match status" value="1"/>
</dbReference>
<keyword evidence="2" id="KW-0805">Transcription regulation</keyword>
<dbReference type="Pfam" id="PF05920">
    <property type="entry name" value="Homeobox_KN"/>
    <property type="match status" value="1"/>
</dbReference>
<accession>A0A165G3L9</accession>
<comment type="subcellular location">
    <subcellularLocation>
        <location evidence="1 8">Nucleus</location>
    </subcellularLocation>
</comment>
<keyword evidence="5" id="KW-0804">Transcription</keyword>
<evidence type="ECO:0000313" key="11">
    <source>
        <dbReference type="Proteomes" id="UP000076632"/>
    </source>
</evidence>
<dbReference type="RefSeq" id="XP_018187255.1">
    <property type="nucleotide sequence ID" value="XM_018329613.1"/>
</dbReference>
<evidence type="ECO:0000256" key="2">
    <source>
        <dbReference type="ARBA" id="ARBA00023015"/>
    </source>
</evidence>